<dbReference type="GO" id="GO:0016491">
    <property type="term" value="F:oxidoreductase activity"/>
    <property type="evidence" value="ECO:0007669"/>
    <property type="project" value="UniProtKB-KW"/>
</dbReference>
<dbReference type="STRING" id="1784.VC42_19595"/>
<protein>
    <submittedName>
        <fullName evidence="5">Short-chain dehydrogenase/reductase</fullName>
    </submittedName>
</protein>
<evidence type="ECO:0000313" key="5">
    <source>
        <dbReference type="EMBL" id="ORJ60732.1"/>
    </source>
</evidence>
<dbReference type="Proteomes" id="UP000193040">
    <property type="component" value="Unassembled WGS sequence"/>
</dbReference>
<dbReference type="InterPro" id="IPR002347">
    <property type="entry name" value="SDR_fam"/>
</dbReference>
<name>A0A1X0Y6L3_MYCSI</name>
<dbReference type="PRINTS" id="PR00081">
    <property type="entry name" value="GDHRDH"/>
</dbReference>
<evidence type="ECO:0000313" key="6">
    <source>
        <dbReference type="Proteomes" id="UP000193040"/>
    </source>
</evidence>
<evidence type="ECO:0000259" key="4">
    <source>
        <dbReference type="SMART" id="SM00822"/>
    </source>
</evidence>
<dbReference type="InterPro" id="IPR020904">
    <property type="entry name" value="Sc_DH/Rdtase_CS"/>
</dbReference>
<dbReference type="PRINTS" id="PR00080">
    <property type="entry name" value="SDRFAMILY"/>
</dbReference>
<comment type="caution">
    <text evidence="5">The sequence shown here is derived from an EMBL/GenBank/DDBJ whole genome shotgun (WGS) entry which is preliminary data.</text>
</comment>
<dbReference type="Gene3D" id="3.40.50.720">
    <property type="entry name" value="NAD(P)-binding Rossmann-like Domain"/>
    <property type="match status" value="1"/>
</dbReference>
<dbReference type="NCBIfam" id="NF004824">
    <property type="entry name" value="PRK06180.1"/>
    <property type="match status" value="1"/>
</dbReference>
<comment type="similarity">
    <text evidence="1 3">Belongs to the short-chain dehydrogenases/reductases (SDR) family.</text>
</comment>
<keyword evidence="2" id="KW-0560">Oxidoreductase</keyword>
<dbReference type="InterPro" id="IPR057326">
    <property type="entry name" value="KR_dom"/>
</dbReference>
<dbReference type="Pfam" id="PF00106">
    <property type="entry name" value="adh_short"/>
    <property type="match status" value="1"/>
</dbReference>
<dbReference type="AlphaFoldDB" id="A0A1X0Y6L3"/>
<dbReference type="InterPro" id="IPR051911">
    <property type="entry name" value="SDR_oxidoreductase"/>
</dbReference>
<accession>A0A1X0Y6L3</accession>
<dbReference type="CDD" id="cd05374">
    <property type="entry name" value="17beta-HSD-like_SDR_c"/>
    <property type="match status" value="1"/>
</dbReference>
<dbReference type="NCBIfam" id="NF006114">
    <property type="entry name" value="PRK08263.1"/>
    <property type="match status" value="1"/>
</dbReference>
<evidence type="ECO:0000256" key="2">
    <source>
        <dbReference type="ARBA" id="ARBA00023002"/>
    </source>
</evidence>
<evidence type="ECO:0000256" key="1">
    <source>
        <dbReference type="ARBA" id="ARBA00006484"/>
    </source>
</evidence>
<organism evidence="5 6">
    <name type="scientific">Mycobacterium simiae</name>
    <name type="common">Mycobacterium habana</name>
    <dbReference type="NCBI Taxonomy" id="1784"/>
    <lineage>
        <taxon>Bacteria</taxon>
        <taxon>Bacillati</taxon>
        <taxon>Actinomycetota</taxon>
        <taxon>Actinomycetes</taxon>
        <taxon>Mycobacteriales</taxon>
        <taxon>Mycobacteriaceae</taxon>
        <taxon>Mycobacterium</taxon>
        <taxon>Mycobacterium simiae complex</taxon>
    </lineage>
</organism>
<dbReference type="SMART" id="SM00822">
    <property type="entry name" value="PKS_KR"/>
    <property type="match status" value="1"/>
</dbReference>
<gene>
    <name evidence="5" type="ORF">B5M45_10585</name>
</gene>
<sequence>MSDKVWFLTGASRGFGLEIARKILAQGDRVVATARRAAQILDHLPDAGDALLAVDLDVTDADQAAGAVRSAVDTFGRIDVLVNNAGRGLLGAVEEASDAAARAVYEVNVFGTLNVQRAVLPVMRAARCGHIINISSVGGLVGGPGWGIYCSTKFALEGFSEALAQEVRPLGIWVTIVEPGYFRTDFLDASSLDTEANVIADYDATVGAVRARASDINHAQPGDPVKAAAAIVDIASAAEPPVHLLLGTDCVAAAEAKIADLQADIDAWRTLSTSTDLESTHDPGSVRR</sequence>
<dbReference type="PANTHER" id="PTHR43976:SF16">
    <property type="entry name" value="SHORT-CHAIN DEHYDROGENASE_REDUCTASE FAMILY PROTEIN"/>
    <property type="match status" value="1"/>
</dbReference>
<evidence type="ECO:0000256" key="3">
    <source>
        <dbReference type="RuleBase" id="RU000363"/>
    </source>
</evidence>
<feature type="domain" description="Ketoreductase" evidence="4">
    <location>
        <begin position="4"/>
        <end position="185"/>
    </location>
</feature>
<keyword evidence="6" id="KW-1185">Reference proteome</keyword>
<proteinExistence type="inferred from homology"/>
<dbReference type="PANTHER" id="PTHR43976">
    <property type="entry name" value="SHORT CHAIN DEHYDROGENASE"/>
    <property type="match status" value="1"/>
</dbReference>
<dbReference type="EMBL" id="MZZM01000016">
    <property type="protein sequence ID" value="ORJ60732.1"/>
    <property type="molecule type" value="Genomic_DNA"/>
</dbReference>
<dbReference type="PROSITE" id="PS00061">
    <property type="entry name" value="ADH_SHORT"/>
    <property type="match status" value="1"/>
</dbReference>
<dbReference type="RefSeq" id="WP_084949749.1">
    <property type="nucleotide sequence ID" value="NZ_JASWDE010000001.1"/>
</dbReference>
<dbReference type="InterPro" id="IPR036291">
    <property type="entry name" value="NAD(P)-bd_dom_sf"/>
</dbReference>
<reference evidence="5 6" key="1">
    <citation type="submission" date="2017-03" db="EMBL/GenBank/DDBJ databases">
        <title>Genomic insights into Mycobacterium simiae human colonization.</title>
        <authorList>
            <person name="Steffani J.L."/>
            <person name="Brunck M.E."/>
            <person name="Cruz E."/>
            <person name="Montiel R."/>
            <person name="Barona F."/>
        </authorList>
    </citation>
    <scope>NUCLEOTIDE SEQUENCE [LARGE SCALE GENOMIC DNA]</scope>
    <source>
        <strain evidence="5 6">MsiGto</strain>
    </source>
</reference>
<dbReference type="SUPFAM" id="SSF51735">
    <property type="entry name" value="NAD(P)-binding Rossmann-fold domains"/>
    <property type="match status" value="1"/>
</dbReference>